<dbReference type="Gene3D" id="3.20.20.30">
    <property type="entry name" value="Luciferase-like domain"/>
    <property type="match status" value="1"/>
</dbReference>
<dbReference type="InterPro" id="IPR020845">
    <property type="entry name" value="AMP-binding_CS"/>
</dbReference>
<dbReference type="GO" id="GO:0016705">
    <property type="term" value="F:oxidoreductase activity, acting on paired donors, with incorporation or reduction of molecular oxygen"/>
    <property type="evidence" value="ECO:0007669"/>
    <property type="project" value="InterPro"/>
</dbReference>
<gene>
    <name evidence="4" type="ORF">ALO75_02460</name>
</gene>
<dbReference type="FunFam" id="3.40.50.980:FF:000001">
    <property type="entry name" value="Non-ribosomal peptide synthetase"/>
    <property type="match status" value="1"/>
</dbReference>
<evidence type="ECO:0000259" key="3">
    <source>
        <dbReference type="PROSITE" id="PS50075"/>
    </source>
</evidence>
<dbReference type="SUPFAM" id="SSF51679">
    <property type="entry name" value="Bacterial luciferase-like"/>
    <property type="match status" value="1"/>
</dbReference>
<dbReference type="InterPro" id="IPR011251">
    <property type="entry name" value="Luciferase-like_dom"/>
</dbReference>
<keyword evidence="2" id="KW-0597">Phosphoprotein</keyword>
<dbReference type="SMART" id="SM00823">
    <property type="entry name" value="PKS_PP"/>
    <property type="match status" value="1"/>
</dbReference>
<dbReference type="Gene3D" id="1.10.1200.10">
    <property type="entry name" value="ACP-like"/>
    <property type="match status" value="1"/>
</dbReference>
<dbReference type="GO" id="GO:0005737">
    <property type="term" value="C:cytoplasm"/>
    <property type="evidence" value="ECO:0007669"/>
    <property type="project" value="TreeGrafter"/>
</dbReference>
<dbReference type="Proteomes" id="UP000051335">
    <property type="component" value="Unassembled WGS sequence"/>
</dbReference>
<dbReference type="InterPro" id="IPR020806">
    <property type="entry name" value="PKS_PP-bd"/>
</dbReference>
<dbReference type="InterPro" id="IPR000873">
    <property type="entry name" value="AMP-dep_synth/lig_dom"/>
</dbReference>
<dbReference type="SUPFAM" id="SSF56801">
    <property type="entry name" value="Acetyl-CoA synthetase-like"/>
    <property type="match status" value="1"/>
</dbReference>
<proteinExistence type="predicted"/>
<dbReference type="FunFam" id="3.40.50.12780:FF:000012">
    <property type="entry name" value="Non-ribosomal peptide synthetase"/>
    <property type="match status" value="1"/>
</dbReference>
<dbReference type="EMBL" id="LJQC01000948">
    <property type="protein sequence ID" value="KPW90295.1"/>
    <property type="molecule type" value="Genomic_DNA"/>
</dbReference>
<dbReference type="Pfam" id="PF00296">
    <property type="entry name" value="Bac_luciferase"/>
    <property type="match status" value="1"/>
</dbReference>
<evidence type="ECO:0000313" key="4">
    <source>
        <dbReference type="EMBL" id="KPW90295.1"/>
    </source>
</evidence>
<keyword evidence="5" id="KW-1185">Reference proteome</keyword>
<dbReference type="Pfam" id="PF00550">
    <property type="entry name" value="PP-binding"/>
    <property type="match status" value="1"/>
</dbReference>
<dbReference type="Pfam" id="PF13193">
    <property type="entry name" value="AMP-binding_C"/>
    <property type="match status" value="1"/>
</dbReference>
<name>A0A0P9RZJ6_9PSED</name>
<dbReference type="GO" id="GO:0043041">
    <property type="term" value="P:amino acid activation for nonribosomal peptide biosynthetic process"/>
    <property type="evidence" value="ECO:0007669"/>
    <property type="project" value="TreeGrafter"/>
</dbReference>
<dbReference type="InterPro" id="IPR036736">
    <property type="entry name" value="ACP-like_sf"/>
</dbReference>
<dbReference type="InterPro" id="IPR010071">
    <property type="entry name" value="AA_adenyl_dom"/>
</dbReference>
<dbReference type="Gene3D" id="2.30.38.10">
    <property type="entry name" value="Luciferase, Domain 3"/>
    <property type="match status" value="1"/>
</dbReference>
<dbReference type="SUPFAM" id="SSF47336">
    <property type="entry name" value="ACP-like"/>
    <property type="match status" value="1"/>
</dbReference>
<dbReference type="InterPro" id="IPR024011">
    <property type="entry name" value="Biosynth_lucif-like_mOase_dom"/>
</dbReference>
<dbReference type="PANTHER" id="PTHR45527:SF1">
    <property type="entry name" value="FATTY ACID SYNTHASE"/>
    <property type="match status" value="1"/>
</dbReference>
<dbReference type="PATRIC" id="fig|317659.3.peg.3803"/>
<dbReference type="Pfam" id="PF00501">
    <property type="entry name" value="AMP-binding"/>
    <property type="match status" value="1"/>
</dbReference>
<dbReference type="NCBIfam" id="TIGR04020">
    <property type="entry name" value="seco_metab_LLM"/>
    <property type="match status" value="1"/>
</dbReference>
<dbReference type="PROSITE" id="PS50075">
    <property type="entry name" value="CARRIER"/>
    <property type="match status" value="1"/>
</dbReference>
<dbReference type="Gene3D" id="3.40.50.980">
    <property type="match status" value="2"/>
</dbReference>
<feature type="domain" description="Carrier" evidence="3">
    <location>
        <begin position="899"/>
        <end position="973"/>
    </location>
</feature>
<dbReference type="InterPro" id="IPR009081">
    <property type="entry name" value="PP-bd_ACP"/>
</dbReference>
<protein>
    <submittedName>
        <fullName evidence="4">Putative peptide synthetase</fullName>
    </submittedName>
</protein>
<dbReference type="InterPro" id="IPR025110">
    <property type="entry name" value="AMP-bd_C"/>
</dbReference>
<organism evidence="4 5">
    <name type="scientific">Pseudomonas syringae pv. coryli</name>
    <dbReference type="NCBI Taxonomy" id="317659"/>
    <lineage>
        <taxon>Bacteria</taxon>
        <taxon>Pseudomonadati</taxon>
        <taxon>Pseudomonadota</taxon>
        <taxon>Gammaproteobacteria</taxon>
        <taxon>Pseudomonadales</taxon>
        <taxon>Pseudomonadaceae</taxon>
        <taxon>Pseudomonas</taxon>
    </lineage>
</organism>
<accession>A0A0P9RZJ6</accession>
<comment type="caution">
    <text evidence="4">The sequence shown here is derived from an EMBL/GenBank/DDBJ whole genome shotgun (WGS) entry which is preliminary data.</text>
</comment>
<dbReference type="NCBIfam" id="TIGR01733">
    <property type="entry name" value="AA-adenyl-dom"/>
    <property type="match status" value="1"/>
</dbReference>
<dbReference type="InterPro" id="IPR045851">
    <property type="entry name" value="AMP-bd_C_sf"/>
</dbReference>
<evidence type="ECO:0000313" key="5">
    <source>
        <dbReference type="Proteomes" id="UP000051335"/>
    </source>
</evidence>
<evidence type="ECO:0000256" key="2">
    <source>
        <dbReference type="ARBA" id="ARBA00022553"/>
    </source>
</evidence>
<evidence type="ECO:0000256" key="1">
    <source>
        <dbReference type="ARBA" id="ARBA00022450"/>
    </source>
</evidence>
<dbReference type="FunFam" id="2.30.38.10:FF:000001">
    <property type="entry name" value="Non-ribosomal peptide synthetase PvdI"/>
    <property type="match status" value="1"/>
</dbReference>
<dbReference type="GO" id="GO:0031177">
    <property type="term" value="F:phosphopantetheine binding"/>
    <property type="evidence" value="ECO:0007669"/>
    <property type="project" value="InterPro"/>
</dbReference>
<dbReference type="GO" id="GO:0044550">
    <property type="term" value="P:secondary metabolite biosynthetic process"/>
    <property type="evidence" value="ECO:0007669"/>
    <property type="project" value="TreeGrafter"/>
</dbReference>
<reference evidence="4 5" key="1">
    <citation type="submission" date="2015-09" db="EMBL/GenBank/DDBJ databases">
        <title>Genome announcement of multiple Pseudomonas syringae strains.</title>
        <authorList>
            <person name="Thakur S."/>
            <person name="Wang P.W."/>
            <person name="Gong Y."/>
            <person name="Weir B.S."/>
            <person name="Guttman D.S."/>
        </authorList>
    </citation>
    <scope>NUCLEOTIDE SEQUENCE [LARGE SCALE GENOMIC DNA]</scope>
    <source>
        <strain evidence="4 5">ICMP17001</strain>
    </source>
</reference>
<dbReference type="AlphaFoldDB" id="A0A0P9RZJ6"/>
<dbReference type="PROSITE" id="PS00455">
    <property type="entry name" value="AMP_BINDING"/>
    <property type="match status" value="1"/>
</dbReference>
<dbReference type="InterPro" id="IPR036661">
    <property type="entry name" value="Luciferase-like_sf"/>
</dbReference>
<sequence>MVLDASQALAHLPLLTQAQRRQVLFDWNACEVHSPREALVHQLFERQAGRSPDAIALVCEEQQLSYAQLNLRANQLAHALIAQGVLPDARVAICLPRGPEMVYAVLAVLKAGGAYVPIDPDYPLERIKYMLEDSQPQVLVTRSDLSATLPQGLKMIELDVAPLPMQVANPNVSLAADNLAYVIYTSGSSGQPKGVMVPHRGVVNVLCSITQHIDLRPDDRLLSVTTLNFDIAALELFAPLLCGSRLVLADRETVLDPQRLAHSLRYHQISVMQATPSVWRLLVDSAGLEGVHLRVALCGGEALSHELAQPLLNVTDQLWNLYGPTETTIWSTAQRVRATSQGRGAPPIGRPLANTRIYILDEQGRPVPAGVWGEIYIAGDGVTKGYLNRPELTSERFVPEPFITPRAGQSGALMYRTGDVGRWLGDGSIAYYGRNDNEVKVRGVRIQPAEIESVLLAHDDVQEAVVVGQQTEQGKRLVAYVVTRNPMQAATESGEQSVGFSLFYFGGDSRDQQDKYALYLQAAQYADQNGFEAVWTPERHFHAVGGIYPNPSVLSAALATVTTRIGLRAGSVVLPLHHPVRVAEEWSMVDNLSHGRVGLSVASGWNPKDFVLAPGAYAERKQAMFDGVLTLRSLWRGEAVCLPDGEGKHSEMRVFPTPVQAQLPLWVTAAGNPETFIQAGKSGTHLLTHLLGQELDELAEKIALYREARAQAGHDPQAGRVTLMVHTFLGEDLQATLATARTPFTDYLKQHFGLNFFSRGVSSEASSMQEQDIQEMTALAFEHYSSSAALIGTPHSCLPTVQAIRNSGVDEIACLIDWMDAQNVMAGLPHLNALRQLSMSVAPGVRDLRQFLTARLPGHMIPQNVVFLDAIPMTANGKIDRNALPSPAQDTLQTHDYAPPQGELESRVVALWHALLEVKSIGRHDNFFELGGNSLMVVSLLEHLRQAGVPAHVRMLFANPTPASLANAIATEKHAGDHAPADHNAADTIEVLF</sequence>
<dbReference type="PANTHER" id="PTHR45527">
    <property type="entry name" value="NONRIBOSOMAL PEPTIDE SYNTHETASE"/>
    <property type="match status" value="1"/>
</dbReference>
<dbReference type="Gene3D" id="3.30.300.30">
    <property type="match status" value="1"/>
</dbReference>
<keyword evidence="1" id="KW-0596">Phosphopantetheine</keyword>